<dbReference type="AlphaFoldDB" id="A0AAW8M4H8"/>
<name>A0AAW8M4H8_9PSED</name>
<dbReference type="GO" id="GO:0047689">
    <property type="term" value="F:aspartate racemase activity"/>
    <property type="evidence" value="ECO:0007669"/>
    <property type="project" value="UniProtKB-EC"/>
</dbReference>
<dbReference type="Pfam" id="PF01177">
    <property type="entry name" value="Asp_Glu_race"/>
    <property type="match status" value="2"/>
</dbReference>
<dbReference type="EC" id="5.1.1.13" evidence="3"/>
<protein>
    <submittedName>
        <fullName evidence="3">Aspartate racemase</fullName>
        <ecNumber evidence="3">5.1.1.13</ecNumber>
    </submittedName>
</protein>
<dbReference type="InterPro" id="IPR001920">
    <property type="entry name" value="Asp/Glu_race"/>
</dbReference>
<evidence type="ECO:0000313" key="3">
    <source>
        <dbReference type="EMBL" id="MDR6956635.1"/>
    </source>
</evidence>
<organism evidence="3 4">
    <name type="scientific">Pseudomonas brassicacearum</name>
    <dbReference type="NCBI Taxonomy" id="930166"/>
    <lineage>
        <taxon>Bacteria</taxon>
        <taxon>Pseudomonadati</taxon>
        <taxon>Pseudomonadota</taxon>
        <taxon>Gammaproteobacteria</taxon>
        <taxon>Pseudomonadales</taxon>
        <taxon>Pseudomonadaceae</taxon>
        <taxon>Pseudomonas</taxon>
    </lineage>
</organism>
<proteinExistence type="inferred from homology"/>
<evidence type="ECO:0000256" key="1">
    <source>
        <dbReference type="ARBA" id="ARBA00007847"/>
    </source>
</evidence>
<dbReference type="EMBL" id="JAVDVC010000001">
    <property type="protein sequence ID" value="MDR6956635.1"/>
    <property type="molecule type" value="Genomic_DNA"/>
</dbReference>
<dbReference type="PANTHER" id="PTHR21198">
    <property type="entry name" value="GLUTAMATE RACEMASE"/>
    <property type="match status" value="1"/>
</dbReference>
<dbReference type="Gene3D" id="3.40.50.1860">
    <property type="match status" value="4"/>
</dbReference>
<dbReference type="InterPro" id="IPR018187">
    <property type="entry name" value="Asp/Glu_racemase_AS_1"/>
</dbReference>
<dbReference type="PANTHER" id="PTHR21198:SF7">
    <property type="entry name" value="ASPARTATE-GLUTAMATE RACEMASE FAMILY"/>
    <property type="match status" value="1"/>
</dbReference>
<dbReference type="RefSeq" id="WP_310356192.1">
    <property type="nucleotide sequence ID" value="NZ_JAVDVC010000001.1"/>
</dbReference>
<dbReference type="Proteomes" id="UP001252613">
    <property type="component" value="Unassembled WGS sequence"/>
</dbReference>
<dbReference type="InterPro" id="IPR015942">
    <property type="entry name" value="Asp/Glu/hydantoin_racemase"/>
</dbReference>
<dbReference type="PROSITE" id="PS00923">
    <property type="entry name" value="ASP_GLU_RACEMASE_1"/>
    <property type="match status" value="1"/>
</dbReference>
<evidence type="ECO:0000313" key="4">
    <source>
        <dbReference type="Proteomes" id="UP001252613"/>
    </source>
</evidence>
<dbReference type="PROSITE" id="PS00924">
    <property type="entry name" value="ASP_GLU_RACEMASE_2"/>
    <property type="match status" value="1"/>
</dbReference>
<keyword evidence="2 3" id="KW-0413">Isomerase</keyword>
<reference evidence="3" key="1">
    <citation type="submission" date="2023-07" db="EMBL/GenBank/DDBJ databases">
        <title>Sorghum-associated microbial communities from plants grown in Nebraska, USA.</title>
        <authorList>
            <person name="Schachtman D."/>
        </authorList>
    </citation>
    <scope>NUCLEOTIDE SEQUENCE</scope>
    <source>
        <strain evidence="3">3432</strain>
    </source>
</reference>
<dbReference type="InterPro" id="IPR033134">
    <property type="entry name" value="Asp/Glu_racemase_AS_2"/>
</dbReference>
<comment type="caution">
    <text evidence="3">The sequence shown here is derived from an EMBL/GenBank/DDBJ whole genome shotgun (WGS) entry which is preliminary data.</text>
</comment>
<dbReference type="InterPro" id="IPR004380">
    <property type="entry name" value="Asp_race"/>
</dbReference>
<accession>A0AAW8M4H8</accession>
<dbReference type="NCBIfam" id="TIGR00035">
    <property type="entry name" value="asp_race"/>
    <property type="match status" value="1"/>
</dbReference>
<evidence type="ECO:0000256" key="2">
    <source>
        <dbReference type="ARBA" id="ARBA00023235"/>
    </source>
</evidence>
<sequence length="507" mass="54831">MQVKAKSSRQAPVVRKLGIVGGLGSLAGGDLFYKLVKSRTVLEDQGRYHFLFEQHPFKDVLLPLDQDASMTSRKFYVFQVCKSFEESGVDAVMLPCFASHTFRAEIQDELGIPVLDMMAALTRHVSHTVAAQTTLGVIASDFVRHCGLFERHFGEHFKIVYPDADAQSDLMSAMYGLNGIKDGHLEGVPLEAVYQACLSLQAQGATVILPGMTELSLVCTDLQRRGITVLDINEIYADFATLDQQQPRRPPFKLGIVGGVGPAATVDFMAKVVANTPAGKDQDHIKMVVEQNPQIPDRTANLLRDETDPTLALYATCKRLESAGANAIAIPCNTAHAFVERIQAHLRVPIVNMLTETVEWIVHTYGSGKAVGLLATSGTVQSQVYHQAARRAGLQVLTPGVDYQAMVMEAIYGPRGIKAGFTQGLCKEQLLLAAEHLCELGAGVLILGCTELPLVLDHCEEVDINGHTVALVDPTTILALKCIALAEKTAKPMAPPKAPSNVATLSI</sequence>
<comment type="similarity">
    <text evidence="1">Belongs to the aspartate/glutamate racemases family.</text>
</comment>
<gene>
    <name evidence="3" type="ORF">J2W43_000598</name>
</gene>
<dbReference type="SUPFAM" id="SSF53681">
    <property type="entry name" value="Aspartate/glutamate racemase"/>
    <property type="match status" value="4"/>
</dbReference>